<feature type="transmembrane region" description="Helical" evidence="1">
    <location>
        <begin position="654"/>
        <end position="677"/>
    </location>
</feature>
<feature type="transmembrane region" description="Helical" evidence="1">
    <location>
        <begin position="478"/>
        <end position="503"/>
    </location>
</feature>
<feature type="transmembrane region" description="Helical" evidence="1">
    <location>
        <begin position="607"/>
        <end position="634"/>
    </location>
</feature>
<keyword evidence="1" id="KW-0472">Membrane</keyword>
<dbReference type="EMBL" id="KN847496">
    <property type="protein sequence ID" value="KIW14026.1"/>
    <property type="molecule type" value="Genomic_DNA"/>
</dbReference>
<dbReference type="GeneID" id="27333890"/>
<feature type="domain" description="DUF6536" evidence="2">
    <location>
        <begin position="84"/>
        <end position="234"/>
    </location>
</feature>
<dbReference type="OrthoDB" id="5429634at2759"/>
<dbReference type="Proteomes" id="UP000053328">
    <property type="component" value="Unassembled WGS sequence"/>
</dbReference>
<dbReference type="HOGENOM" id="CLU_010112_0_0_1"/>
<keyword evidence="1" id="KW-0812">Transmembrane</keyword>
<dbReference type="RefSeq" id="XP_016234242.1">
    <property type="nucleotide sequence ID" value="XM_016381140.1"/>
</dbReference>
<dbReference type="VEuPathDB" id="FungiDB:PV08_06807"/>
<proteinExistence type="predicted"/>
<dbReference type="AlphaFoldDB" id="A0A0D1YGB9"/>
<evidence type="ECO:0000313" key="3">
    <source>
        <dbReference type="EMBL" id="KIW14026.1"/>
    </source>
</evidence>
<keyword evidence="1" id="KW-1133">Transmembrane helix</keyword>
<reference evidence="3 4" key="1">
    <citation type="submission" date="2015-01" db="EMBL/GenBank/DDBJ databases">
        <title>The Genome Sequence of Exophiala spinifera CBS89968.</title>
        <authorList>
            <consortium name="The Broad Institute Genomics Platform"/>
            <person name="Cuomo C."/>
            <person name="de Hoog S."/>
            <person name="Gorbushina A."/>
            <person name="Stielow B."/>
            <person name="Teixiera M."/>
            <person name="Abouelleil A."/>
            <person name="Chapman S.B."/>
            <person name="Priest M."/>
            <person name="Young S.K."/>
            <person name="Wortman J."/>
            <person name="Nusbaum C."/>
            <person name="Birren B."/>
        </authorList>
    </citation>
    <scope>NUCLEOTIDE SEQUENCE [LARGE SCALE GENOMIC DNA]</scope>
    <source>
        <strain evidence="3 4">CBS 89968</strain>
    </source>
</reference>
<protein>
    <recommendedName>
        <fullName evidence="2">DUF6536 domain-containing protein</fullName>
    </recommendedName>
</protein>
<dbReference type="PANTHER" id="PTHR35395">
    <property type="entry name" value="DUF6536 DOMAIN-CONTAINING PROTEIN"/>
    <property type="match status" value="1"/>
</dbReference>
<feature type="transmembrane region" description="Helical" evidence="1">
    <location>
        <begin position="88"/>
        <end position="110"/>
    </location>
</feature>
<evidence type="ECO:0000256" key="1">
    <source>
        <dbReference type="SAM" id="Phobius"/>
    </source>
</evidence>
<name>A0A0D1YGB9_9EURO</name>
<dbReference type="Pfam" id="PF20163">
    <property type="entry name" value="DUF6536"/>
    <property type="match status" value="1"/>
</dbReference>
<organism evidence="3 4">
    <name type="scientific">Exophiala spinifera</name>
    <dbReference type="NCBI Taxonomy" id="91928"/>
    <lineage>
        <taxon>Eukaryota</taxon>
        <taxon>Fungi</taxon>
        <taxon>Dikarya</taxon>
        <taxon>Ascomycota</taxon>
        <taxon>Pezizomycotina</taxon>
        <taxon>Eurotiomycetes</taxon>
        <taxon>Chaetothyriomycetidae</taxon>
        <taxon>Chaetothyriales</taxon>
        <taxon>Herpotrichiellaceae</taxon>
        <taxon>Exophiala</taxon>
    </lineage>
</organism>
<gene>
    <name evidence="3" type="ORF">PV08_06807</name>
</gene>
<accession>A0A0D1YGB9</accession>
<feature type="transmembrane region" description="Helical" evidence="1">
    <location>
        <begin position="384"/>
        <end position="406"/>
    </location>
</feature>
<dbReference type="PANTHER" id="PTHR35395:SF1">
    <property type="entry name" value="DUF6536 DOMAIN-CONTAINING PROTEIN"/>
    <property type="match status" value="1"/>
</dbReference>
<evidence type="ECO:0000313" key="4">
    <source>
        <dbReference type="Proteomes" id="UP000053328"/>
    </source>
</evidence>
<sequence>MDLIQPRGTYQRANTDSSLSFEQGIFELSPADSKAPSFKSGYSNTIRDVAPLLDPSTDPIRIHSTYDGRWKWPLFSGHSRLHGWRTGALLAALFAGISLVINFVILIWLATHKGGSGLVELFSGNCSKVETMDMWVHFAINALSTLLLGGSNYCMQCLCAPTRKDIDTAHSKGKWLDIGVPSIRNLFKVPVHKSALWWVLGLSSVPLHLLYNSALYKSLASNDYDILVVKPDFIDGSSWSSPDPIKQYGVLDGVSIDQIQADVKVPERYERLTTAECIRAYATDFTTDRRNLVFVANNDTVNYNLLTFQTYIFSTVDTYYWICESDPDIANKIQIPEHNGDNLPCQKYYSKIIDLGDQWHPWGNEVQYCYSERVSEKCSYNGNIPIVAVVLVANAIKMAGMLFVAYRLRDTPLITMGDAVESFLNEPDRTTEGRCLLTRQEVIKLERMKQDWNLRKTRTTQPKTARPRAARWFEAASWLRWCLTMGFIGFSLIVVGVLLSLAIRAVTSNGFTISDIGFGKVNPAAIITGLGMDGRGSPSKKIVNSILLANFPQTIFSFLYLNLNGLLTSMFLASEWSDFANERKHLRVSKPKGSQRSTHFLQLPYKVAIPLMVFSGLLHWLISQAIFLVVVKAYAPNGDLVDPVAVSTCGFSPLAMIVSIAAGVLIITVTSCLGFFFKYDPTIPLVGSCSAAISAACHPPDWDSDASMKPVKWGVIPETLAADKGVGHCSFTSGDAEPLQAGEEYAGISRFRKGGIY</sequence>
<dbReference type="STRING" id="91928.A0A0D1YGB9"/>
<dbReference type="InterPro" id="IPR046623">
    <property type="entry name" value="DUF6536"/>
</dbReference>
<evidence type="ECO:0000259" key="2">
    <source>
        <dbReference type="Pfam" id="PF20163"/>
    </source>
</evidence>
<keyword evidence="4" id="KW-1185">Reference proteome</keyword>